<dbReference type="RefSeq" id="WP_004370013.1">
    <property type="nucleotide sequence ID" value="NZ_GL833119.1"/>
</dbReference>
<dbReference type="SUPFAM" id="SSF53756">
    <property type="entry name" value="UDP-Glycosyltransferase/glycogen phosphorylase"/>
    <property type="match status" value="1"/>
</dbReference>
<sequence length="371" mass="41973">MKILYVITSLLMGGAEKLVADMIPRLAADGYTVDLAVFNGEETPLMQKLRTEAPTIRIYKLGHGYYNPLYIFKLVKIMRHYDIVHTHNSSPQLFVAIASVLCSVKLCSTEHTTSNRKRSWKWYAPIESWMYGRYDHVICISKIAEQKLREYMGGRWLNRKSKNYNRISTINNGVDVKAIHDAQPDNELLQMKGSRVAVLMVAGFRVAKDQDTVVNALNRLDRERYEVWLAGVGVRMDTVKTLVEELKLEDRVRFLGLRTDVPNVLKSADIILMSSHWEGLSLSNIEGMSAGKPFIASDVDGLREVTSGAGILFQESNSVQLADIISRLTDDKEYYDTVAAACYQRAMQFDIHKMVQGYEAVYESLVAGSRS</sequence>
<gene>
    <name evidence="3" type="ORF">HMPREF0663_11831</name>
</gene>
<dbReference type="InterPro" id="IPR001296">
    <property type="entry name" value="Glyco_trans_1"/>
</dbReference>
<evidence type="ECO:0000259" key="1">
    <source>
        <dbReference type="Pfam" id="PF00534"/>
    </source>
</evidence>
<dbReference type="InterPro" id="IPR028098">
    <property type="entry name" value="Glyco_trans_4-like_N"/>
</dbReference>
<dbReference type="EC" id="2.4.-.-" evidence="3"/>
<dbReference type="EMBL" id="AEPE02000005">
    <property type="protein sequence ID" value="EFZ36918.1"/>
    <property type="molecule type" value="Genomic_DNA"/>
</dbReference>
<keyword evidence="3" id="KW-0328">Glycosyltransferase</keyword>
<keyword evidence="4" id="KW-1185">Reference proteome</keyword>
<proteinExistence type="predicted"/>
<dbReference type="Pfam" id="PF00534">
    <property type="entry name" value="Glycos_transf_1"/>
    <property type="match status" value="1"/>
</dbReference>
<name>E7RRN0_9BACT</name>
<dbReference type="AlphaFoldDB" id="E7RRN0"/>
<feature type="domain" description="Glycosyltransferase subfamily 4-like N-terminal" evidence="2">
    <location>
        <begin position="12"/>
        <end position="176"/>
    </location>
</feature>
<accession>E7RRN0</accession>
<dbReference type="Pfam" id="PF13439">
    <property type="entry name" value="Glyco_transf_4"/>
    <property type="match status" value="1"/>
</dbReference>
<dbReference type="eggNOG" id="COG0438">
    <property type="taxonomic scope" value="Bacteria"/>
</dbReference>
<evidence type="ECO:0000259" key="2">
    <source>
        <dbReference type="Pfam" id="PF13439"/>
    </source>
</evidence>
<evidence type="ECO:0000313" key="4">
    <source>
        <dbReference type="Proteomes" id="UP000005580"/>
    </source>
</evidence>
<dbReference type="PANTHER" id="PTHR12526:SF630">
    <property type="entry name" value="GLYCOSYLTRANSFERASE"/>
    <property type="match status" value="1"/>
</dbReference>
<evidence type="ECO:0000313" key="3">
    <source>
        <dbReference type="EMBL" id="EFZ36918.1"/>
    </source>
</evidence>
<dbReference type="STRING" id="28134.SAMN05444288_1467"/>
<comment type="caution">
    <text evidence="3">The sequence shown here is derived from an EMBL/GenBank/DDBJ whole genome shotgun (WGS) entry which is preliminary data.</text>
</comment>
<keyword evidence="3" id="KW-0808">Transferase</keyword>
<reference evidence="3" key="1">
    <citation type="submission" date="2011-01" db="EMBL/GenBank/DDBJ databases">
        <authorList>
            <person name="Muzny D."/>
            <person name="Qin X."/>
            <person name="Buhay C."/>
            <person name="Dugan-Rocha S."/>
            <person name="Ding Y."/>
            <person name="Chen G."/>
            <person name="Hawes A."/>
            <person name="Holder M."/>
            <person name="Jhangiani S."/>
            <person name="Johnson A."/>
            <person name="Khan Z."/>
            <person name="Li Z."/>
            <person name="Liu W."/>
            <person name="Liu X."/>
            <person name="Perez L."/>
            <person name="Shen H."/>
            <person name="Wang Q."/>
            <person name="Watt J."/>
            <person name="Xi L."/>
            <person name="Xin Y."/>
            <person name="Zhou J."/>
            <person name="Deng J."/>
            <person name="Jiang H."/>
            <person name="Liu Y."/>
            <person name="Qu J."/>
            <person name="Song X.-Z."/>
            <person name="Zhang L."/>
            <person name="Villasana D."/>
            <person name="Johnson A."/>
            <person name="Liu J."/>
            <person name="Liyanage D."/>
            <person name="Lorensuhewa L."/>
            <person name="Robinson T."/>
            <person name="Song A."/>
            <person name="Song B.-B."/>
            <person name="Dinh H."/>
            <person name="Thornton R."/>
            <person name="Coyle M."/>
            <person name="Francisco L."/>
            <person name="Jackson L."/>
            <person name="Javaid M."/>
            <person name="Korchina V."/>
            <person name="Kovar C."/>
            <person name="Mata R."/>
            <person name="Mathew T."/>
            <person name="Ngo R."/>
            <person name="Nguyen L."/>
            <person name="Nguyen N."/>
            <person name="Okwuonu G."/>
            <person name="Ongeri F."/>
            <person name="Pham C."/>
            <person name="Simmons D."/>
            <person name="Wilczek-Boney K."/>
            <person name="Hale W."/>
            <person name="Jakkamsetti A."/>
            <person name="Pham P."/>
            <person name="Ruth R."/>
            <person name="San Lucas F."/>
            <person name="Warren J."/>
            <person name="Zhang J."/>
            <person name="Zhao Z."/>
            <person name="Zhou C."/>
            <person name="Zhu D."/>
            <person name="Lee S."/>
            <person name="Bess C."/>
            <person name="Blankenburg K."/>
            <person name="Forbes L."/>
            <person name="Fu Q."/>
            <person name="Gubbala S."/>
            <person name="Hirani K."/>
            <person name="Jayaseelan J.C."/>
            <person name="Lara F."/>
            <person name="Munidasa M."/>
            <person name="Palculict T."/>
            <person name="Patil S."/>
            <person name="Pu L.-L."/>
            <person name="Saada N."/>
            <person name="Tang L."/>
            <person name="Weissenberger G."/>
            <person name="Zhu Y."/>
            <person name="Hemphill L."/>
            <person name="Shang Y."/>
            <person name="Youmans B."/>
            <person name="Ayvaz T."/>
            <person name="Ross M."/>
            <person name="Santibanez J."/>
            <person name="Aqrawi P."/>
            <person name="Gross S."/>
            <person name="Joshi V."/>
            <person name="Fowler G."/>
            <person name="Nazareth L."/>
            <person name="Reid J."/>
            <person name="Worley K."/>
            <person name="Petrosino J."/>
            <person name="Highlander S."/>
            <person name="Gibbs R."/>
        </authorList>
    </citation>
    <scope>NUCLEOTIDE SEQUENCE [LARGE SCALE GENOMIC DNA]</scope>
    <source>
        <strain evidence="3">ATCC 33269</strain>
    </source>
</reference>
<organism evidence="3 4">
    <name type="scientific">Hoylesella oralis ATCC 33269</name>
    <dbReference type="NCBI Taxonomy" id="873533"/>
    <lineage>
        <taxon>Bacteria</taxon>
        <taxon>Pseudomonadati</taxon>
        <taxon>Bacteroidota</taxon>
        <taxon>Bacteroidia</taxon>
        <taxon>Bacteroidales</taxon>
        <taxon>Prevotellaceae</taxon>
        <taxon>Hoylesella</taxon>
    </lineage>
</organism>
<dbReference type="GO" id="GO:0016757">
    <property type="term" value="F:glycosyltransferase activity"/>
    <property type="evidence" value="ECO:0007669"/>
    <property type="project" value="UniProtKB-KW"/>
</dbReference>
<dbReference type="HOGENOM" id="CLU_009583_0_1_10"/>
<dbReference type="PANTHER" id="PTHR12526">
    <property type="entry name" value="GLYCOSYLTRANSFERASE"/>
    <property type="match status" value="1"/>
</dbReference>
<dbReference type="Proteomes" id="UP000005580">
    <property type="component" value="Unassembled WGS sequence"/>
</dbReference>
<feature type="domain" description="Glycosyl transferase family 1" evidence="1">
    <location>
        <begin position="196"/>
        <end position="339"/>
    </location>
</feature>
<protein>
    <submittedName>
        <fullName evidence="3">Glycosyltransferase, group 1 family protein</fullName>
        <ecNumber evidence="3">2.4.-.-</ecNumber>
    </submittedName>
</protein>
<dbReference type="Gene3D" id="3.40.50.2000">
    <property type="entry name" value="Glycogen Phosphorylase B"/>
    <property type="match status" value="2"/>
</dbReference>